<dbReference type="Gene3D" id="3.40.50.980">
    <property type="match status" value="2"/>
</dbReference>
<name>X0A463_FUSOX</name>
<dbReference type="VEuPathDB" id="FungiDB:FOMG_08848"/>
<gene>
    <name evidence="2" type="ORF">FOMG_08848</name>
</gene>
<evidence type="ECO:0000259" key="1">
    <source>
        <dbReference type="Pfam" id="PF00501"/>
    </source>
</evidence>
<dbReference type="AlphaFoldDB" id="X0A463"/>
<protein>
    <recommendedName>
        <fullName evidence="1">AMP-dependent synthetase/ligase domain-containing protein</fullName>
    </recommendedName>
</protein>
<reference evidence="2" key="2">
    <citation type="submission" date="2012-05" db="EMBL/GenBank/DDBJ databases">
        <title>Annotation of the Genome Sequence of Fusarium oxysporum f. sp. melonis 26406.</title>
        <authorList>
            <consortium name="The Broad Institute Genomics Platform"/>
            <person name="Ma L.-J."/>
            <person name="Corby-Kistler H."/>
            <person name="Broz K."/>
            <person name="Gale L.R."/>
            <person name="Jonkers W."/>
            <person name="O'Donnell K."/>
            <person name="Ploetz R."/>
            <person name="Steinberg C."/>
            <person name="Schwartz D.C."/>
            <person name="VanEtten H."/>
            <person name="Zhou S."/>
            <person name="Young S.K."/>
            <person name="Zeng Q."/>
            <person name="Gargeya S."/>
            <person name="Fitzgerald M."/>
            <person name="Abouelleil A."/>
            <person name="Alvarado L."/>
            <person name="Chapman S.B."/>
            <person name="Gainer-Dewar J."/>
            <person name="Goldberg J."/>
            <person name="Griggs A."/>
            <person name="Gujja S."/>
            <person name="Hansen M."/>
            <person name="Howarth C."/>
            <person name="Imamovic A."/>
            <person name="Ireland A."/>
            <person name="Larimer J."/>
            <person name="McCowan C."/>
            <person name="Murphy C."/>
            <person name="Pearson M."/>
            <person name="Poon T.W."/>
            <person name="Priest M."/>
            <person name="Roberts A."/>
            <person name="Saif S."/>
            <person name="Shea T."/>
            <person name="Sykes S."/>
            <person name="Wortman J."/>
            <person name="Nusbaum C."/>
            <person name="Birren B."/>
        </authorList>
    </citation>
    <scope>NUCLEOTIDE SEQUENCE</scope>
    <source>
        <strain evidence="2">26406</strain>
    </source>
</reference>
<dbReference type="Pfam" id="PF00501">
    <property type="entry name" value="AMP-binding"/>
    <property type="match status" value="1"/>
</dbReference>
<dbReference type="Proteomes" id="UP000030703">
    <property type="component" value="Unassembled WGS sequence"/>
</dbReference>
<dbReference type="EMBL" id="JH659334">
    <property type="protein sequence ID" value="EXK35632.1"/>
    <property type="molecule type" value="Genomic_DNA"/>
</dbReference>
<dbReference type="InterPro" id="IPR000873">
    <property type="entry name" value="AMP-dep_synth/lig_dom"/>
</dbReference>
<dbReference type="GO" id="GO:0031177">
    <property type="term" value="F:phosphopantetheine binding"/>
    <property type="evidence" value="ECO:0007669"/>
    <property type="project" value="TreeGrafter"/>
</dbReference>
<feature type="domain" description="AMP-dependent synthetase/ligase" evidence="1">
    <location>
        <begin position="56"/>
        <end position="303"/>
    </location>
</feature>
<dbReference type="PANTHER" id="PTHR45527:SF2">
    <property type="entry name" value="FERRICROCIN SYNTHETASE (NONRIBOSOMAL PEPTIDE SIDEROPHORE SYNTHASE ) (EUROFUNG)"/>
    <property type="match status" value="1"/>
</dbReference>
<dbReference type="HOGENOM" id="CLU_909244_0_0_1"/>
<dbReference type="GO" id="GO:0005737">
    <property type="term" value="C:cytoplasm"/>
    <property type="evidence" value="ECO:0007669"/>
    <property type="project" value="TreeGrafter"/>
</dbReference>
<organism evidence="2">
    <name type="scientific">Fusarium oxysporum f. sp. melonis 26406</name>
    <dbReference type="NCBI Taxonomy" id="1089452"/>
    <lineage>
        <taxon>Eukaryota</taxon>
        <taxon>Fungi</taxon>
        <taxon>Dikarya</taxon>
        <taxon>Ascomycota</taxon>
        <taxon>Pezizomycotina</taxon>
        <taxon>Sordariomycetes</taxon>
        <taxon>Hypocreomycetidae</taxon>
        <taxon>Hypocreales</taxon>
        <taxon>Nectriaceae</taxon>
        <taxon>Fusarium</taxon>
        <taxon>Fusarium oxysporum species complex</taxon>
    </lineage>
</organism>
<dbReference type="GO" id="GO:0044550">
    <property type="term" value="P:secondary metabolite biosynthetic process"/>
    <property type="evidence" value="ECO:0007669"/>
    <property type="project" value="TreeGrafter"/>
</dbReference>
<evidence type="ECO:0000313" key="2">
    <source>
        <dbReference type="EMBL" id="EXK35632.1"/>
    </source>
</evidence>
<dbReference type="GO" id="GO:0043041">
    <property type="term" value="P:amino acid activation for nonribosomal peptide biosynthetic process"/>
    <property type="evidence" value="ECO:0007669"/>
    <property type="project" value="TreeGrafter"/>
</dbReference>
<sequence>MSLIISRILEQPDESFLGNCFMSDSSLRSCIDLTESQDLAPHTLMHSQFEAHAKSNLDDHALSLADYIVSILGLLTGTVVPIHIEKSPVLYVTILGTLKAGGAWCPIDVFSPAQRRHELIVRTEGQLVLVSSVDSIPMGKALPSGIIPIDVFPFTRESERDMNARASDAPITDPTNVAYMIWTSDTTGAPKGVPINHSSAYTSIDARIEAIPGTRDGQPVRCLQFSQPTFDVSIQDLFFTWSSGGVLISAPRAVMLGSFVELANVTGATHAHLTPTFSAGLQRSSFQTLQTITMISEKLPQPVADN</sequence>
<proteinExistence type="predicted"/>
<dbReference type="SUPFAM" id="SSF56801">
    <property type="entry name" value="Acetyl-CoA synthetase-like"/>
    <property type="match status" value="1"/>
</dbReference>
<reference evidence="2" key="1">
    <citation type="submission" date="2012-04" db="EMBL/GenBank/DDBJ databases">
        <title>The Genome Sequence of Fusarium oxysporum melonis.</title>
        <authorList>
            <consortium name="The Broad Institute Genome Sequencing Platform"/>
            <person name="Ma L.-J."/>
            <person name="Gale L.R."/>
            <person name="Schwartz D.C."/>
            <person name="Zhou S."/>
            <person name="Corby-Kistler H."/>
            <person name="Young S.K."/>
            <person name="Zeng Q."/>
            <person name="Gargeya S."/>
            <person name="Fitzgerald M."/>
            <person name="Haas B."/>
            <person name="Abouelleil A."/>
            <person name="Alvarado L."/>
            <person name="Arachchi H.M."/>
            <person name="Berlin A."/>
            <person name="Brown A."/>
            <person name="Chapman S.B."/>
            <person name="Chen Z."/>
            <person name="Dunbar C."/>
            <person name="Freedman E."/>
            <person name="Gearin G."/>
            <person name="Goldberg J."/>
            <person name="Griggs A."/>
            <person name="Gujja S."/>
            <person name="Heiman D."/>
            <person name="Howarth C."/>
            <person name="Larson L."/>
            <person name="Lui A."/>
            <person name="MacDonald P.J.P."/>
            <person name="Montmayeur A."/>
            <person name="Murphy C."/>
            <person name="Neiman D."/>
            <person name="Pearson M."/>
            <person name="Priest M."/>
            <person name="Roberts A."/>
            <person name="Saif S."/>
            <person name="Shea T."/>
            <person name="Shenoy N."/>
            <person name="Sisk P."/>
            <person name="Stolte C."/>
            <person name="Sykes S."/>
            <person name="Wortman J."/>
            <person name="Nusbaum C."/>
            <person name="Birren B."/>
        </authorList>
    </citation>
    <scope>NUCLEOTIDE SEQUENCE</scope>
    <source>
        <strain evidence="2">26406</strain>
    </source>
</reference>
<dbReference type="PANTHER" id="PTHR45527">
    <property type="entry name" value="NONRIBOSOMAL PEPTIDE SYNTHETASE"/>
    <property type="match status" value="1"/>
</dbReference>
<accession>X0A463</accession>